<feature type="compositionally biased region" description="Pro residues" evidence="1">
    <location>
        <begin position="121"/>
        <end position="130"/>
    </location>
</feature>
<keyword evidence="2" id="KW-0732">Signal</keyword>
<comment type="caution">
    <text evidence="3">The sequence shown here is derived from an EMBL/GenBank/DDBJ whole genome shotgun (WGS) entry which is preliminary data.</text>
</comment>
<gene>
    <name evidence="3" type="ORF">GCM10017635_19070</name>
</gene>
<reference evidence="3" key="1">
    <citation type="journal article" date="2014" name="Int. J. Syst. Evol. Microbiol.">
        <title>Complete genome sequence of Corynebacterium casei LMG S-19264T (=DSM 44701T), isolated from a smear-ripened cheese.</title>
        <authorList>
            <consortium name="US DOE Joint Genome Institute (JGI-PGF)"/>
            <person name="Walter F."/>
            <person name="Albersmeier A."/>
            <person name="Kalinowski J."/>
            <person name="Ruckert C."/>
        </authorList>
    </citation>
    <scope>NUCLEOTIDE SEQUENCE</scope>
    <source>
        <strain evidence="3">VKM B-2222</strain>
    </source>
</reference>
<evidence type="ECO:0000256" key="2">
    <source>
        <dbReference type="SAM" id="SignalP"/>
    </source>
</evidence>
<dbReference type="Proteomes" id="UP001143349">
    <property type="component" value="Unassembled WGS sequence"/>
</dbReference>
<dbReference type="AlphaFoldDB" id="A0AAD3NXI8"/>
<name>A0AAD3NXI8_9RHOB</name>
<reference evidence="3" key="2">
    <citation type="submission" date="2023-01" db="EMBL/GenBank/DDBJ databases">
        <authorList>
            <person name="Sun Q."/>
            <person name="Evtushenko L."/>
        </authorList>
    </citation>
    <scope>NUCLEOTIDE SEQUENCE</scope>
    <source>
        <strain evidence="3">VKM B-2222</strain>
    </source>
</reference>
<sequence>MDFAPAGFYPVSMFSRLVAMLAITVLAAMSAATPAHAARLGAEPDHAIHVSEMMQVADCNQAPCHGEKHRSPIDPGGCELLCTGLSALLAPVAEGTGRDVLRNRHALPLGTTGAGQTPALNEPPPKPRLL</sequence>
<feature type="signal peptide" evidence="2">
    <location>
        <begin position="1"/>
        <end position="37"/>
    </location>
</feature>
<dbReference type="EMBL" id="BSFH01000028">
    <property type="protein sequence ID" value="GLK64436.1"/>
    <property type="molecule type" value="Genomic_DNA"/>
</dbReference>
<proteinExistence type="predicted"/>
<keyword evidence="4" id="KW-1185">Reference proteome</keyword>
<evidence type="ECO:0000256" key="1">
    <source>
        <dbReference type="SAM" id="MobiDB-lite"/>
    </source>
</evidence>
<evidence type="ECO:0000313" key="4">
    <source>
        <dbReference type="Proteomes" id="UP001143349"/>
    </source>
</evidence>
<feature type="region of interest" description="Disordered" evidence="1">
    <location>
        <begin position="103"/>
        <end position="130"/>
    </location>
</feature>
<organism evidence="3 4">
    <name type="scientific">Paracoccus kondratievae</name>
    <dbReference type="NCBI Taxonomy" id="135740"/>
    <lineage>
        <taxon>Bacteria</taxon>
        <taxon>Pseudomonadati</taxon>
        <taxon>Pseudomonadota</taxon>
        <taxon>Alphaproteobacteria</taxon>
        <taxon>Rhodobacterales</taxon>
        <taxon>Paracoccaceae</taxon>
        <taxon>Paracoccus</taxon>
    </lineage>
</organism>
<protein>
    <submittedName>
        <fullName evidence="3">Uncharacterized protein</fullName>
    </submittedName>
</protein>
<accession>A0AAD3NXI8</accession>
<evidence type="ECO:0000313" key="3">
    <source>
        <dbReference type="EMBL" id="GLK64436.1"/>
    </source>
</evidence>
<feature type="chain" id="PRO_5041945199" evidence="2">
    <location>
        <begin position="38"/>
        <end position="130"/>
    </location>
</feature>